<keyword evidence="2" id="KW-1185">Reference proteome</keyword>
<evidence type="ECO:0000313" key="2">
    <source>
        <dbReference type="Proteomes" id="UP001485043"/>
    </source>
</evidence>
<dbReference type="PANTHER" id="PTHR40375:SF2">
    <property type="entry name" value="SPORULATION-SPECIFIC PROTEIN 22"/>
    <property type="match status" value="1"/>
</dbReference>
<name>A0AAW1TAL5_9CHLO</name>
<evidence type="ECO:0008006" key="3">
    <source>
        <dbReference type="Google" id="ProtNLM"/>
    </source>
</evidence>
<dbReference type="Gene3D" id="1.25.40.10">
    <property type="entry name" value="Tetratricopeptide repeat domain"/>
    <property type="match status" value="1"/>
</dbReference>
<dbReference type="InterPro" id="IPR011990">
    <property type="entry name" value="TPR-like_helical_dom_sf"/>
</dbReference>
<accession>A0AAW1TAL5</accession>
<comment type="caution">
    <text evidence="1">The sequence shown here is derived from an EMBL/GenBank/DDBJ whole genome shotgun (WGS) entry which is preliminary data.</text>
</comment>
<evidence type="ECO:0000313" key="1">
    <source>
        <dbReference type="EMBL" id="KAK9865858.1"/>
    </source>
</evidence>
<protein>
    <recommendedName>
        <fullName evidence="3">Protein ZIP4 homolog</fullName>
    </recommendedName>
</protein>
<dbReference type="InterPro" id="IPR039057">
    <property type="entry name" value="Spo22/ZIP4"/>
</dbReference>
<organism evidence="1 2">
    <name type="scientific">Apatococcus fuscideae</name>
    <dbReference type="NCBI Taxonomy" id="2026836"/>
    <lineage>
        <taxon>Eukaryota</taxon>
        <taxon>Viridiplantae</taxon>
        <taxon>Chlorophyta</taxon>
        <taxon>core chlorophytes</taxon>
        <taxon>Trebouxiophyceae</taxon>
        <taxon>Chlorellales</taxon>
        <taxon>Chlorellaceae</taxon>
        <taxon>Apatococcus</taxon>
    </lineage>
</organism>
<dbReference type="Proteomes" id="UP001485043">
    <property type="component" value="Unassembled WGS sequence"/>
</dbReference>
<reference evidence="1 2" key="1">
    <citation type="journal article" date="2024" name="Nat. Commun.">
        <title>Phylogenomics reveals the evolutionary origins of lichenization in chlorophyte algae.</title>
        <authorList>
            <person name="Puginier C."/>
            <person name="Libourel C."/>
            <person name="Otte J."/>
            <person name="Skaloud P."/>
            <person name="Haon M."/>
            <person name="Grisel S."/>
            <person name="Petersen M."/>
            <person name="Berrin J.G."/>
            <person name="Delaux P.M."/>
            <person name="Dal Grande F."/>
            <person name="Keller J."/>
        </authorList>
    </citation>
    <scope>NUCLEOTIDE SEQUENCE [LARGE SCALE GENOMIC DNA]</scope>
    <source>
        <strain evidence="1 2">SAG 2523</strain>
    </source>
</reference>
<sequence length="515" mass="57179">MNGSSESKSLTALLVRCQQIAGRLSRHTGRPPVQEVLELEGAVQEAYGAARGSKLSEQQSGLTWEVVLDIWNYHTEQSSLLLEPAAQKLSAQVLQCASNLLELLPNGALSDSEMSSKAHILCKTGSLWHELNEHENAESCFSKSMPCTATWKASLNEAAGADTNEIAEDLFGLVTQRMVSAWKLDMETLAEEMLKQAQDLISNEHGSSRITFHQSFRLVTMMAEQAGRLIRVKHSTAATTLLKGAMAQLSQLALDEDDPKLAEGTEITWHLRVKVLRMLAHALLEEAGNAPAALNMIHQIRDQRDGHQDEHSKHGDTPEQRHVFALLWNRATLLFQQHNFQRARSLFAGALTFSFGQLRAKTARTLGMCCLGMADFERESINSLKHVKGNLPADASKTELYLDLQELHIAVAQKKVSADHIDRCIKNEHCGPMLLAWISDLLSSAGIKGSNMMLTKTVLNSALDKWLESDNVLPDELAKILRRLMELSQKDQEKLELVYRCDKPVTQIANPGQLD</sequence>
<dbReference type="PANTHER" id="PTHR40375">
    <property type="entry name" value="SPORULATION-SPECIFIC PROTEIN 22"/>
    <property type="match status" value="1"/>
</dbReference>
<dbReference type="AlphaFoldDB" id="A0AAW1TAL5"/>
<gene>
    <name evidence="1" type="ORF">WJX84_009547</name>
</gene>
<dbReference type="GO" id="GO:0090173">
    <property type="term" value="P:regulation of synaptonemal complex assembly"/>
    <property type="evidence" value="ECO:0007669"/>
    <property type="project" value="InterPro"/>
</dbReference>
<dbReference type="EMBL" id="JALJOV010000211">
    <property type="protein sequence ID" value="KAK9865858.1"/>
    <property type="molecule type" value="Genomic_DNA"/>
</dbReference>
<proteinExistence type="predicted"/>